<name>A0A7D9MGY9_PARCT</name>
<dbReference type="EMBL" id="CACRXK020049962">
    <property type="protein sequence ID" value="CAB4046321.1"/>
    <property type="molecule type" value="Genomic_DNA"/>
</dbReference>
<accession>A0A7D9MGY9</accession>
<comment type="caution">
    <text evidence="1">The sequence shown here is derived from an EMBL/GenBank/DDBJ whole genome shotgun (WGS) entry which is preliminary data.</text>
</comment>
<keyword evidence="2" id="KW-1185">Reference proteome</keyword>
<evidence type="ECO:0000313" key="2">
    <source>
        <dbReference type="Proteomes" id="UP001152795"/>
    </source>
</evidence>
<dbReference type="AlphaFoldDB" id="A0A7D9MGY9"/>
<reference evidence="1" key="1">
    <citation type="submission" date="2020-04" db="EMBL/GenBank/DDBJ databases">
        <authorList>
            <person name="Alioto T."/>
            <person name="Alioto T."/>
            <person name="Gomez Garrido J."/>
        </authorList>
    </citation>
    <scope>NUCLEOTIDE SEQUENCE</scope>
    <source>
        <strain evidence="1">A484AB</strain>
    </source>
</reference>
<gene>
    <name evidence="1" type="ORF">PACLA_8A062695</name>
</gene>
<protein>
    <submittedName>
        <fullName evidence="1">Uncharacterized protein</fullName>
    </submittedName>
</protein>
<organism evidence="1 2">
    <name type="scientific">Paramuricea clavata</name>
    <name type="common">Red gorgonian</name>
    <name type="synonym">Violescent sea-whip</name>
    <dbReference type="NCBI Taxonomy" id="317549"/>
    <lineage>
        <taxon>Eukaryota</taxon>
        <taxon>Metazoa</taxon>
        <taxon>Cnidaria</taxon>
        <taxon>Anthozoa</taxon>
        <taxon>Octocorallia</taxon>
        <taxon>Malacalcyonacea</taxon>
        <taxon>Plexauridae</taxon>
        <taxon>Paramuricea</taxon>
    </lineage>
</organism>
<sequence length="134" mass="14854">MTSTDVEKNFPFTRLPLRHRDSVIEATQVGVETDRGILKLLEFKFEEFFTDFPLLGIGLHQNAKATRAGFLTGRGILAFAELMFEGILTMFTNSNFSFLCLGIIASQQFAKTITTPGRHVVIKGGSAVGKKVFH</sequence>
<dbReference type="Proteomes" id="UP001152795">
    <property type="component" value="Unassembled WGS sequence"/>
</dbReference>
<proteinExistence type="predicted"/>
<evidence type="ECO:0000313" key="1">
    <source>
        <dbReference type="EMBL" id="CAB4046321.1"/>
    </source>
</evidence>